<feature type="transmembrane region" description="Helical" evidence="2">
    <location>
        <begin position="70"/>
        <end position="88"/>
    </location>
</feature>
<keyword evidence="2" id="KW-0812">Transmembrane</keyword>
<sequence length="597" mass="62753">MPDDTTAEGPPEGDRSMQRHHVTERAGRRAALLEGLAALAPITVDEPPTSLEDSLSFVDASYDAETVIRASYGAGIVAGVLPLGLLLFEVPLSFVLFFTLATPIAAGSLVRQLPHVRAAFRRTESLGETPNLIGRVVLRMQVQPALEGATRFAAETGIGPLSESLSAHVDRSVGTSKTGLLTFAEEWAAWFPALRRSAHLLAAAQEAPPGERARTLDRSLAAVLDGTRGQLAEFTASIRAPTTGLFAFGVMLPLALVAIVPVVPMAGFSVNIWILVFLYTLVLPACLVAAGVRLLVRRPVAFPPPTIGREHPDVPDSLRVRALWGLLAAVVGYVIPTVVGPAHLVPITTVGFGAGVALLAVYGPILEVRHYVRAVEANLADALYIVGRQVADGESVESAVELAAERVPGETGAVFERAAGVQRRLRIGVEAAFLGPHGALRNVPSPRARGTATLLAIASREGKPAGRAIVSMADHLDELAEVEAEAKRDLANVTSTLDNTAAYFAPLVAGVTVGLATMMAGGDLFSATDLDAAAFPAESLAIVIGVYLLMLCFILLPLSIALRHGVDRALIGYHVGRALVSSMVCYTVTVGLIDIVL</sequence>
<evidence type="ECO:0008006" key="5">
    <source>
        <dbReference type="Google" id="ProtNLM"/>
    </source>
</evidence>
<feature type="transmembrane region" description="Helical" evidence="2">
    <location>
        <begin position="317"/>
        <end position="336"/>
    </location>
</feature>
<evidence type="ECO:0000256" key="1">
    <source>
        <dbReference type="SAM" id="MobiDB-lite"/>
    </source>
</evidence>
<evidence type="ECO:0000313" key="4">
    <source>
        <dbReference type="Proteomes" id="UP000011602"/>
    </source>
</evidence>
<keyword evidence="2" id="KW-1133">Transmembrane helix</keyword>
<dbReference type="PATRIC" id="fig|1227499.3.peg.4536"/>
<feature type="transmembrane region" description="Helical" evidence="2">
    <location>
        <begin position="245"/>
        <end position="266"/>
    </location>
</feature>
<feature type="transmembrane region" description="Helical" evidence="2">
    <location>
        <begin position="574"/>
        <end position="596"/>
    </location>
</feature>
<reference evidence="3 4" key="1">
    <citation type="journal article" date="2014" name="PLoS Genet.">
        <title>Phylogenetically driven sequencing of extremely halophilic archaea reveals strategies for static and dynamic osmo-response.</title>
        <authorList>
            <person name="Becker E.A."/>
            <person name="Seitzer P.M."/>
            <person name="Tritt A."/>
            <person name="Larsen D."/>
            <person name="Krusor M."/>
            <person name="Yao A.I."/>
            <person name="Wu D."/>
            <person name="Madern D."/>
            <person name="Eisen J.A."/>
            <person name="Darling A.E."/>
            <person name="Facciotti M.T."/>
        </authorList>
    </citation>
    <scope>NUCLEOTIDE SEQUENCE [LARGE SCALE GENOMIC DNA]</scope>
    <source>
        <strain evidence="3 4">JCM 12255</strain>
    </source>
</reference>
<feature type="compositionally biased region" description="Basic and acidic residues" evidence="1">
    <location>
        <begin position="12"/>
        <end position="23"/>
    </location>
</feature>
<evidence type="ECO:0000256" key="2">
    <source>
        <dbReference type="SAM" id="Phobius"/>
    </source>
</evidence>
<feature type="transmembrane region" description="Helical" evidence="2">
    <location>
        <begin position="540"/>
        <end position="562"/>
    </location>
</feature>
<accession>L9WJP8</accession>
<dbReference type="STRING" id="1227499.C493_22081"/>
<organism evidence="3 4">
    <name type="scientific">Natronolimnohabitans innermongolicus JCM 12255</name>
    <dbReference type="NCBI Taxonomy" id="1227499"/>
    <lineage>
        <taxon>Archaea</taxon>
        <taxon>Methanobacteriati</taxon>
        <taxon>Methanobacteriota</taxon>
        <taxon>Stenosarchaea group</taxon>
        <taxon>Halobacteria</taxon>
        <taxon>Halobacteriales</taxon>
        <taxon>Natrialbaceae</taxon>
        <taxon>Natronolimnohabitans</taxon>
    </lineage>
</organism>
<name>L9WJP8_9EURY</name>
<keyword evidence="2" id="KW-0472">Membrane</keyword>
<dbReference type="eggNOG" id="arCOG01814">
    <property type="taxonomic scope" value="Archaea"/>
</dbReference>
<evidence type="ECO:0000313" key="3">
    <source>
        <dbReference type="EMBL" id="ELY48568.1"/>
    </source>
</evidence>
<gene>
    <name evidence="3" type="ORF">C493_22081</name>
</gene>
<keyword evidence="4" id="KW-1185">Reference proteome</keyword>
<proteinExistence type="predicted"/>
<feature type="transmembrane region" description="Helical" evidence="2">
    <location>
        <begin position="501"/>
        <end position="520"/>
    </location>
</feature>
<dbReference type="Proteomes" id="UP000011602">
    <property type="component" value="Unassembled WGS sequence"/>
</dbReference>
<comment type="caution">
    <text evidence="3">The sequence shown here is derived from an EMBL/GenBank/DDBJ whole genome shotgun (WGS) entry which is preliminary data.</text>
</comment>
<dbReference type="EMBL" id="AOHZ01000111">
    <property type="protein sequence ID" value="ELY48568.1"/>
    <property type="molecule type" value="Genomic_DNA"/>
</dbReference>
<feature type="transmembrane region" description="Helical" evidence="2">
    <location>
        <begin position="272"/>
        <end position="296"/>
    </location>
</feature>
<feature type="region of interest" description="Disordered" evidence="1">
    <location>
        <begin position="1"/>
        <end position="23"/>
    </location>
</feature>
<dbReference type="AlphaFoldDB" id="L9WJP8"/>
<protein>
    <recommendedName>
        <fullName evidence="5">Secretion system protein</fullName>
    </recommendedName>
</protein>
<feature type="transmembrane region" description="Helical" evidence="2">
    <location>
        <begin position="342"/>
        <end position="363"/>
    </location>
</feature>